<comment type="pathway">
    <text evidence="1">Amine and polyamine biosynthesis; S-adenosylmethioninamine biosynthesis; S-adenosylmethioninamine from S-adenosyl-L-methionine: step 1/1.</text>
</comment>
<feature type="transmembrane region" description="Helical" evidence="5">
    <location>
        <begin position="123"/>
        <end position="143"/>
    </location>
</feature>
<keyword evidence="5" id="KW-1133">Transmembrane helix</keyword>
<sequence>MRDSEDYTAKEMTKLSEISKILPFYDICDFDFDPYGYSMNAIDGLAFSTIHVTSEDGFSYASYKAMGFDSHSVDFESLIKRTLSYFKLVKFSVAITYDGEVSTWGYTSDVDGYKYVDVVKQKVPSGGCIVYGCFSIVAAVAYFPNSTKRS</sequence>
<dbReference type="InterPro" id="IPR048283">
    <property type="entry name" value="AdoMetDC-like"/>
</dbReference>
<dbReference type="OrthoDB" id="1068353at2759"/>
<keyword evidence="3" id="KW-0745">Spermidine biosynthesis</keyword>
<organism evidence="6 7">
    <name type="scientific">Kingdonia uniflora</name>
    <dbReference type="NCBI Taxonomy" id="39325"/>
    <lineage>
        <taxon>Eukaryota</taxon>
        <taxon>Viridiplantae</taxon>
        <taxon>Streptophyta</taxon>
        <taxon>Embryophyta</taxon>
        <taxon>Tracheophyta</taxon>
        <taxon>Spermatophyta</taxon>
        <taxon>Magnoliopsida</taxon>
        <taxon>Ranunculales</taxon>
        <taxon>Circaeasteraceae</taxon>
        <taxon>Kingdonia</taxon>
    </lineage>
</organism>
<evidence type="ECO:0000256" key="3">
    <source>
        <dbReference type="ARBA" id="ARBA00023066"/>
    </source>
</evidence>
<dbReference type="GO" id="GO:0005829">
    <property type="term" value="C:cytosol"/>
    <property type="evidence" value="ECO:0007669"/>
    <property type="project" value="TreeGrafter"/>
</dbReference>
<dbReference type="PANTHER" id="PTHR11570:SF0">
    <property type="entry name" value="S-ADENOSYLMETHIONINE DECARBOXYLASE PROENZYME"/>
    <property type="match status" value="1"/>
</dbReference>
<keyword evidence="5" id="KW-0812">Transmembrane</keyword>
<dbReference type="Gene3D" id="3.60.90.10">
    <property type="entry name" value="S-adenosylmethionine decarboxylase"/>
    <property type="match status" value="1"/>
</dbReference>
<dbReference type="InterPro" id="IPR016067">
    <property type="entry name" value="S-AdoMet_deCO2ase_core"/>
</dbReference>
<keyword evidence="5" id="KW-0472">Membrane</keyword>
<gene>
    <name evidence="6" type="ORF">GIB67_007692</name>
</gene>
<dbReference type="GO" id="GO:0004014">
    <property type="term" value="F:adenosylmethionine decarboxylase activity"/>
    <property type="evidence" value="ECO:0007669"/>
    <property type="project" value="InterPro"/>
</dbReference>
<evidence type="ECO:0000313" key="7">
    <source>
        <dbReference type="Proteomes" id="UP000541444"/>
    </source>
</evidence>
<dbReference type="EMBL" id="JACGCM010001144">
    <property type="protein sequence ID" value="KAF6161051.1"/>
    <property type="molecule type" value="Genomic_DNA"/>
</dbReference>
<comment type="caution">
    <text evidence="6">The sequence shown here is derived from an EMBL/GenBank/DDBJ whole genome shotgun (WGS) entry which is preliminary data.</text>
</comment>
<proteinExistence type="inferred from homology"/>
<dbReference type="Pfam" id="PF01536">
    <property type="entry name" value="SAM_decarbox"/>
    <property type="match status" value="1"/>
</dbReference>
<dbReference type="AlphaFoldDB" id="A0A7J7N1I1"/>
<accession>A0A7J7N1I1</accession>
<reference evidence="6 7" key="1">
    <citation type="journal article" date="2020" name="IScience">
        <title>Genome Sequencing of the Endangered Kingdonia uniflora (Circaeasteraceae, Ranunculales) Reveals Potential Mechanisms of Evolutionary Specialization.</title>
        <authorList>
            <person name="Sun Y."/>
            <person name="Deng T."/>
            <person name="Zhang A."/>
            <person name="Moore M.J."/>
            <person name="Landis J.B."/>
            <person name="Lin N."/>
            <person name="Zhang H."/>
            <person name="Zhang X."/>
            <person name="Huang J."/>
            <person name="Zhang X."/>
            <person name="Sun H."/>
            <person name="Wang H."/>
        </authorList>
    </citation>
    <scope>NUCLEOTIDE SEQUENCE [LARGE SCALE GENOMIC DNA]</scope>
    <source>
        <strain evidence="6">TB1705</strain>
        <tissue evidence="6">Leaf</tissue>
    </source>
</reference>
<dbReference type="GO" id="GO:0008295">
    <property type="term" value="P:spermidine biosynthetic process"/>
    <property type="evidence" value="ECO:0007669"/>
    <property type="project" value="UniProtKB-KW"/>
</dbReference>
<evidence type="ECO:0000256" key="5">
    <source>
        <dbReference type="SAM" id="Phobius"/>
    </source>
</evidence>
<keyword evidence="4" id="KW-0620">Polyamine biosynthesis</keyword>
<evidence type="ECO:0000256" key="2">
    <source>
        <dbReference type="ARBA" id="ARBA00008466"/>
    </source>
</evidence>
<evidence type="ECO:0000313" key="6">
    <source>
        <dbReference type="EMBL" id="KAF6161051.1"/>
    </source>
</evidence>
<protein>
    <recommendedName>
        <fullName evidence="8">S-adenosylmethionine decarboxylase proenzyme</fullName>
    </recommendedName>
</protein>
<comment type="similarity">
    <text evidence="2">Belongs to the eukaryotic AdoMetDC family.</text>
</comment>
<keyword evidence="7" id="KW-1185">Reference proteome</keyword>
<dbReference type="UniPathway" id="UPA00331">
    <property type="reaction ID" value="UER00451"/>
</dbReference>
<name>A0A7J7N1I1_9MAGN</name>
<dbReference type="GO" id="GO:0006597">
    <property type="term" value="P:spermine biosynthetic process"/>
    <property type="evidence" value="ECO:0007669"/>
    <property type="project" value="TreeGrafter"/>
</dbReference>
<evidence type="ECO:0000256" key="4">
    <source>
        <dbReference type="ARBA" id="ARBA00023115"/>
    </source>
</evidence>
<evidence type="ECO:0008006" key="8">
    <source>
        <dbReference type="Google" id="ProtNLM"/>
    </source>
</evidence>
<dbReference type="SUPFAM" id="SSF56276">
    <property type="entry name" value="S-adenosylmethionine decarboxylase"/>
    <property type="match status" value="1"/>
</dbReference>
<dbReference type="Proteomes" id="UP000541444">
    <property type="component" value="Unassembled WGS sequence"/>
</dbReference>
<dbReference type="PANTHER" id="PTHR11570">
    <property type="entry name" value="S-ADENOSYLMETHIONINE DECARBOXYLASE"/>
    <property type="match status" value="1"/>
</dbReference>
<evidence type="ECO:0000256" key="1">
    <source>
        <dbReference type="ARBA" id="ARBA00004911"/>
    </source>
</evidence>